<evidence type="ECO:0008006" key="3">
    <source>
        <dbReference type="Google" id="ProtNLM"/>
    </source>
</evidence>
<reference evidence="2" key="1">
    <citation type="submission" date="2016-10" db="EMBL/GenBank/DDBJ databases">
        <authorList>
            <person name="Varghese N."/>
            <person name="Submissions S."/>
        </authorList>
    </citation>
    <scope>NUCLEOTIDE SEQUENCE [LARGE SCALE GENOMIC DNA]</scope>
    <source>
        <strain evidence="2">DSM 11578</strain>
    </source>
</reference>
<evidence type="ECO:0000313" key="2">
    <source>
        <dbReference type="Proteomes" id="UP000198924"/>
    </source>
</evidence>
<organism evidence="1 2">
    <name type="scientific">Methylophaga sulfidovorans</name>
    <dbReference type="NCBI Taxonomy" id="45496"/>
    <lineage>
        <taxon>Bacteria</taxon>
        <taxon>Pseudomonadati</taxon>
        <taxon>Pseudomonadota</taxon>
        <taxon>Gammaproteobacteria</taxon>
        <taxon>Thiotrichales</taxon>
        <taxon>Piscirickettsiaceae</taxon>
        <taxon>Methylophaga</taxon>
    </lineage>
</organism>
<dbReference type="Proteomes" id="UP000198924">
    <property type="component" value="Unassembled WGS sequence"/>
</dbReference>
<protein>
    <recommendedName>
        <fullName evidence="3">HTH cro/C1-type domain-containing protein</fullName>
    </recommendedName>
</protein>
<dbReference type="EMBL" id="FOSH01000024">
    <property type="protein sequence ID" value="SFK75263.1"/>
    <property type="molecule type" value="Genomic_DNA"/>
</dbReference>
<proteinExistence type="predicted"/>
<gene>
    <name evidence="1" type="ORF">SAMN04488079_1244</name>
</gene>
<dbReference type="RefSeq" id="WP_091716047.1">
    <property type="nucleotide sequence ID" value="NZ_FOSH01000024.1"/>
</dbReference>
<evidence type="ECO:0000313" key="1">
    <source>
        <dbReference type="EMBL" id="SFK75263.1"/>
    </source>
</evidence>
<dbReference type="GO" id="GO:0003677">
    <property type="term" value="F:DNA binding"/>
    <property type="evidence" value="ECO:0007669"/>
    <property type="project" value="InterPro"/>
</dbReference>
<dbReference type="SUPFAM" id="SSF47413">
    <property type="entry name" value="lambda repressor-like DNA-binding domains"/>
    <property type="match status" value="1"/>
</dbReference>
<accession>A0A1I4C3B0</accession>
<name>A0A1I4C3B0_9GAMM</name>
<dbReference type="AlphaFoldDB" id="A0A1I4C3B0"/>
<dbReference type="InterPro" id="IPR010982">
    <property type="entry name" value="Lambda_DNA-bd_dom_sf"/>
</dbReference>
<keyword evidence="2" id="KW-1185">Reference proteome</keyword>
<sequence length="77" mass="9180">MPISPSELKKIRKSLSLTQQAAADSVRVERQTWISWEREPEKTTHRTIPEGLLELFFIKHHIQYKVIDKKVYNVNYK</sequence>
<dbReference type="STRING" id="45496.SAMN04488079_1244"/>
<dbReference type="Gene3D" id="1.10.260.40">
    <property type="entry name" value="lambda repressor-like DNA-binding domains"/>
    <property type="match status" value="1"/>
</dbReference>